<keyword evidence="3" id="KW-1185">Reference proteome</keyword>
<name>A0AAD6Q061_9ROSI</name>
<dbReference type="Proteomes" id="UP001164929">
    <property type="component" value="Chromosome 13"/>
</dbReference>
<proteinExistence type="predicted"/>
<organism evidence="2 3">
    <name type="scientific">Populus alba x Populus x berolinensis</name>
    <dbReference type="NCBI Taxonomy" id="444605"/>
    <lineage>
        <taxon>Eukaryota</taxon>
        <taxon>Viridiplantae</taxon>
        <taxon>Streptophyta</taxon>
        <taxon>Embryophyta</taxon>
        <taxon>Tracheophyta</taxon>
        <taxon>Spermatophyta</taxon>
        <taxon>Magnoliopsida</taxon>
        <taxon>eudicotyledons</taxon>
        <taxon>Gunneridae</taxon>
        <taxon>Pentapetalae</taxon>
        <taxon>rosids</taxon>
        <taxon>fabids</taxon>
        <taxon>Malpighiales</taxon>
        <taxon>Salicaceae</taxon>
        <taxon>Saliceae</taxon>
        <taxon>Populus</taxon>
    </lineage>
</organism>
<sequence length="220" mass="25172">MLLFQFIRELGPFIRLRLTKKINFFALYRFGILKFRKPDIKYLIVFIAPMFFRHTVIYVLHASAKTLVAISTCRDVDMRMTSRSRGIRICTCNNYFEGPERPIKMLDLSDLNCETFSFVRLNKSAMTVIIMLGTRVADVNKSIYAQICYMRKGSSRFQLYSDEDTALLLIPSVFLVIFVLELVRALNGMVQDGWEPCSSTFEGGNGNGSHSSPTQFIGID</sequence>
<dbReference type="EMBL" id="JAQIZT010000013">
    <property type="protein sequence ID" value="KAJ6974076.1"/>
    <property type="molecule type" value="Genomic_DNA"/>
</dbReference>
<accession>A0AAD6Q061</accession>
<comment type="caution">
    <text evidence="2">The sequence shown here is derived from an EMBL/GenBank/DDBJ whole genome shotgun (WGS) entry which is preliminary data.</text>
</comment>
<protein>
    <submittedName>
        <fullName evidence="2">Uncharacterized protein</fullName>
    </submittedName>
</protein>
<gene>
    <name evidence="2" type="ORF">NC653_030215</name>
</gene>
<feature type="region of interest" description="Disordered" evidence="1">
    <location>
        <begin position="201"/>
        <end position="220"/>
    </location>
</feature>
<evidence type="ECO:0000256" key="1">
    <source>
        <dbReference type="SAM" id="MobiDB-lite"/>
    </source>
</evidence>
<reference evidence="2" key="1">
    <citation type="journal article" date="2023" name="Mol. Ecol. Resour.">
        <title>Chromosome-level genome assembly of a triploid poplar Populus alba 'Berolinensis'.</title>
        <authorList>
            <person name="Chen S."/>
            <person name="Yu Y."/>
            <person name="Wang X."/>
            <person name="Wang S."/>
            <person name="Zhang T."/>
            <person name="Zhou Y."/>
            <person name="He R."/>
            <person name="Meng N."/>
            <person name="Wang Y."/>
            <person name="Liu W."/>
            <person name="Liu Z."/>
            <person name="Liu J."/>
            <person name="Guo Q."/>
            <person name="Huang H."/>
            <person name="Sederoff R.R."/>
            <person name="Wang G."/>
            <person name="Qu G."/>
            <person name="Chen S."/>
        </authorList>
    </citation>
    <scope>NUCLEOTIDE SEQUENCE</scope>
    <source>
        <strain evidence="2">SC-2020</strain>
    </source>
</reference>
<dbReference type="AlphaFoldDB" id="A0AAD6Q061"/>
<evidence type="ECO:0000313" key="2">
    <source>
        <dbReference type="EMBL" id="KAJ6974076.1"/>
    </source>
</evidence>
<evidence type="ECO:0000313" key="3">
    <source>
        <dbReference type="Proteomes" id="UP001164929"/>
    </source>
</evidence>